<dbReference type="CDD" id="cd00090">
    <property type="entry name" value="HTH_ARSR"/>
    <property type="match status" value="1"/>
</dbReference>
<proteinExistence type="predicted"/>
<gene>
    <name evidence="1" type="ORF">EDC64_1166</name>
</gene>
<dbReference type="SUPFAM" id="SSF46785">
    <property type="entry name" value="Winged helix' DNA-binding domain"/>
    <property type="match status" value="1"/>
</dbReference>
<dbReference type="SUPFAM" id="SSF56935">
    <property type="entry name" value="Porins"/>
    <property type="match status" value="1"/>
</dbReference>
<keyword evidence="1" id="KW-0675">Receptor</keyword>
<dbReference type="InterPro" id="IPR036390">
    <property type="entry name" value="WH_DNA-bd_sf"/>
</dbReference>
<dbReference type="Proteomes" id="UP000294664">
    <property type="component" value="Unassembled WGS sequence"/>
</dbReference>
<keyword evidence="2" id="KW-1185">Reference proteome</keyword>
<protein>
    <submittedName>
        <fullName evidence="1">TonB-dependent receptor-like protein</fullName>
    </submittedName>
</protein>
<sequence length="124" mass="13422">MPAVQVVDTSPLHGTGIAADKVPDPVNAVSAQDVQRLFTFSVTDGLFQYIPGVTTSDVQGNPFFQDFRFRGFAATRLDLYRTLVRAGGAGLSVATLQEKHGIPASTLSHHLRRLIDTGLVTQER</sequence>
<name>A0A4R3LQE6_9HYPH</name>
<organism evidence="1 2">
    <name type="scientific">Aquabacter spiritensis</name>
    <dbReference type="NCBI Taxonomy" id="933073"/>
    <lineage>
        <taxon>Bacteria</taxon>
        <taxon>Pseudomonadati</taxon>
        <taxon>Pseudomonadota</taxon>
        <taxon>Alphaproteobacteria</taxon>
        <taxon>Hyphomicrobiales</taxon>
        <taxon>Xanthobacteraceae</taxon>
        <taxon>Aquabacter</taxon>
    </lineage>
</organism>
<dbReference type="GO" id="GO:0006355">
    <property type="term" value="P:regulation of DNA-templated transcription"/>
    <property type="evidence" value="ECO:0007669"/>
    <property type="project" value="UniProtKB-ARBA"/>
</dbReference>
<evidence type="ECO:0000313" key="1">
    <source>
        <dbReference type="EMBL" id="TCT01809.1"/>
    </source>
</evidence>
<dbReference type="Pfam" id="PF12840">
    <property type="entry name" value="HTH_20"/>
    <property type="match status" value="1"/>
</dbReference>
<accession>A0A4R3LQE6</accession>
<dbReference type="Gene3D" id="1.10.10.10">
    <property type="entry name" value="Winged helix-like DNA-binding domain superfamily/Winged helix DNA-binding domain"/>
    <property type="match status" value="1"/>
</dbReference>
<dbReference type="InterPro" id="IPR011991">
    <property type="entry name" value="ArsR-like_HTH"/>
</dbReference>
<comment type="caution">
    <text evidence="1">The sequence shown here is derived from an EMBL/GenBank/DDBJ whole genome shotgun (WGS) entry which is preliminary data.</text>
</comment>
<dbReference type="EMBL" id="SMAI01000016">
    <property type="protein sequence ID" value="TCT01809.1"/>
    <property type="molecule type" value="Genomic_DNA"/>
</dbReference>
<reference evidence="1 2" key="1">
    <citation type="submission" date="2019-03" db="EMBL/GenBank/DDBJ databases">
        <title>Genomic Encyclopedia of Type Strains, Phase IV (KMG-IV): sequencing the most valuable type-strain genomes for metagenomic binning, comparative biology and taxonomic classification.</title>
        <authorList>
            <person name="Goeker M."/>
        </authorList>
    </citation>
    <scope>NUCLEOTIDE SEQUENCE [LARGE SCALE GENOMIC DNA]</scope>
    <source>
        <strain evidence="1 2">DSM 9035</strain>
    </source>
</reference>
<dbReference type="InterPro" id="IPR036388">
    <property type="entry name" value="WH-like_DNA-bd_sf"/>
</dbReference>
<dbReference type="AlphaFoldDB" id="A0A4R3LQE6"/>
<evidence type="ECO:0000313" key="2">
    <source>
        <dbReference type="Proteomes" id="UP000294664"/>
    </source>
</evidence>